<comment type="caution">
    <text evidence="2">The sequence shown here is derived from an EMBL/GenBank/DDBJ whole genome shotgun (WGS) entry which is preliminary data.</text>
</comment>
<dbReference type="GO" id="GO:0019867">
    <property type="term" value="C:outer membrane"/>
    <property type="evidence" value="ECO:0007669"/>
    <property type="project" value="InterPro"/>
</dbReference>
<dbReference type="PRINTS" id="PR01484">
    <property type="entry name" value="PRTACTNFAMLY"/>
</dbReference>
<dbReference type="SUPFAM" id="SSF103515">
    <property type="entry name" value="Autotransporter"/>
    <property type="match status" value="1"/>
</dbReference>
<dbReference type="PANTHER" id="PTHR35037:SF3">
    <property type="entry name" value="C-TERMINAL REGION OF AIDA-LIKE PROTEIN"/>
    <property type="match status" value="1"/>
</dbReference>
<dbReference type="InterPro" id="IPR051551">
    <property type="entry name" value="Autotransporter_adhesion"/>
</dbReference>
<dbReference type="InterPro" id="IPR036709">
    <property type="entry name" value="Autotransporte_beta_dom_sf"/>
</dbReference>
<evidence type="ECO:0000259" key="1">
    <source>
        <dbReference type="PROSITE" id="PS51208"/>
    </source>
</evidence>
<name>A0A9E2KNZ3_9GAMM</name>
<evidence type="ECO:0000313" key="3">
    <source>
        <dbReference type="Proteomes" id="UP000824150"/>
    </source>
</evidence>
<feature type="domain" description="Autotransporter" evidence="1">
    <location>
        <begin position="36"/>
        <end position="305"/>
    </location>
</feature>
<gene>
    <name evidence="2" type="ORF">IAA31_08695</name>
</gene>
<accession>A0A9E2KNZ3</accession>
<dbReference type="InterPro" id="IPR005546">
    <property type="entry name" value="Autotransporte_beta"/>
</dbReference>
<dbReference type="InterPro" id="IPR003991">
    <property type="entry name" value="Pertactin_virulence_factor"/>
</dbReference>
<reference evidence="2" key="2">
    <citation type="submission" date="2021-04" db="EMBL/GenBank/DDBJ databases">
        <authorList>
            <person name="Gilroy R."/>
        </authorList>
    </citation>
    <scope>NUCLEOTIDE SEQUENCE</scope>
    <source>
        <strain evidence="2">687</strain>
    </source>
</reference>
<dbReference type="NCBIfam" id="TIGR01414">
    <property type="entry name" value="autotrans_barl"/>
    <property type="match status" value="1"/>
</dbReference>
<dbReference type="EMBL" id="JAHLFG010000094">
    <property type="protein sequence ID" value="MBU3827545.1"/>
    <property type="molecule type" value="Genomic_DNA"/>
</dbReference>
<dbReference type="PANTHER" id="PTHR35037">
    <property type="entry name" value="C-TERMINAL REGION OF AIDA-LIKE PROTEIN"/>
    <property type="match status" value="1"/>
</dbReference>
<feature type="non-terminal residue" evidence="2">
    <location>
        <position position="1"/>
    </location>
</feature>
<sequence>LSDAGKTVLSMSRANYFNAVYMDTLNKRQGQAHFADPNQDDGMWVRMRFDNLGQEGEFRSHNTMVEIGYDRKAAYDSGDWHFGAALDYMHGQTDYNSVNGDGELDRLGAWLYGTWLSDDGQYLDLILKYGHIENDFEVATPTNGNVTGSYGNDVYSLSAEYGYKFADEDSGIFFEPQVQLQYAHVTGADYTTSQDTKVDVEAIDSLIGRAGFRLGADLAQDTTPVALYLRADVMHEFMGDQDISASDDTGYMSVSYDNNDTWYDVGLGFSVKAHESTYFFMEAEKLFGANYSDTYIFSIGARHSF</sequence>
<dbReference type="SMART" id="SM00869">
    <property type="entry name" value="Autotransporter"/>
    <property type="match status" value="1"/>
</dbReference>
<dbReference type="AlphaFoldDB" id="A0A9E2KNZ3"/>
<dbReference type="Proteomes" id="UP000824150">
    <property type="component" value="Unassembled WGS sequence"/>
</dbReference>
<evidence type="ECO:0000313" key="2">
    <source>
        <dbReference type="EMBL" id="MBU3827545.1"/>
    </source>
</evidence>
<dbReference type="InterPro" id="IPR006315">
    <property type="entry name" value="OM_autotransptr_brl_dom"/>
</dbReference>
<organism evidence="2 3">
    <name type="scientific">Candidatus Anaerobiospirillum merdipullorum</name>
    <dbReference type="NCBI Taxonomy" id="2838450"/>
    <lineage>
        <taxon>Bacteria</taxon>
        <taxon>Pseudomonadati</taxon>
        <taxon>Pseudomonadota</taxon>
        <taxon>Gammaproteobacteria</taxon>
        <taxon>Aeromonadales</taxon>
        <taxon>Succinivibrionaceae</taxon>
        <taxon>Anaerobiospirillum</taxon>
    </lineage>
</organism>
<dbReference type="PROSITE" id="PS51208">
    <property type="entry name" value="AUTOTRANSPORTER"/>
    <property type="match status" value="1"/>
</dbReference>
<dbReference type="Pfam" id="PF03797">
    <property type="entry name" value="Autotransporter"/>
    <property type="match status" value="1"/>
</dbReference>
<proteinExistence type="predicted"/>
<protein>
    <submittedName>
        <fullName evidence="2">Autotransporter outer membrane beta-barrel domain-containing protein</fullName>
    </submittedName>
</protein>
<reference evidence="2" key="1">
    <citation type="journal article" date="2021" name="PeerJ">
        <title>Extensive microbial diversity within the chicken gut microbiome revealed by metagenomics and culture.</title>
        <authorList>
            <person name="Gilroy R."/>
            <person name="Ravi A."/>
            <person name="Getino M."/>
            <person name="Pursley I."/>
            <person name="Horton D.L."/>
            <person name="Alikhan N.F."/>
            <person name="Baker D."/>
            <person name="Gharbi K."/>
            <person name="Hall N."/>
            <person name="Watson M."/>
            <person name="Adriaenssens E.M."/>
            <person name="Foster-Nyarko E."/>
            <person name="Jarju S."/>
            <person name="Secka A."/>
            <person name="Antonio M."/>
            <person name="Oren A."/>
            <person name="Chaudhuri R.R."/>
            <person name="La Ragione R."/>
            <person name="Hildebrand F."/>
            <person name="Pallen M.J."/>
        </authorList>
    </citation>
    <scope>NUCLEOTIDE SEQUENCE</scope>
    <source>
        <strain evidence="2">687</strain>
    </source>
</reference>
<dbReference type="Gene3D" id="2.40.128.130">
    <property type="entry name" value="Autotransporter beta-domain"/>
    <property type="match status" value="1"/>
</dbReference>